<evidence type="ECO:0000256" key="2">
    <source>
        <dbReference type="ARBA" id="ARBA00004141"/>
    </source>
</evidence>
<keyword evidence="8 11" id="KW-1133">Transmembrane helix</keyword>
<evidence type="ECO:0000259" key="12">
    <source>
        <dbReference type="Pfam" id="PF02163"/>
    </source>
</evidence>
<feature type="transmembrane region" description="Helical" evidence="11">
    <location>
        <begin position="93"/>
        <end position="117"/>
    </location>
</feature>
<sequence>MIALILGGVFLLGVCIVIHELGHMWMGRLVGVRAEIFSFGYGRGIWKKKIGDTTYQITAIPLGGYVKFYGDDMQDADNKVPGGFFSAPPLLRIIPVLGGPLFNLILGFFIFLGLSAFSGLPPAKVQLWEEMGTQSPAYRAGLANGDSIVSIDGRPIQSFQDIQKTVMLSGGKDLTVVYERAGERKETVVKPDLDSAGRGSVGLRVPGERFIEVDFPFADAWMARIMKLFGQPVNADSSLRALAYLDDGDVILSVQGERVSDPLALQELLGRHHGQEVEIRVRRQSLPWLAPWFTEEKTVTVPTKGEYRLELTNIVDTKYGKPIGDFSLISQSPEHQRALGDLSVGGEPAGSFEYLYGRFSDSSRVPVITGRGDQAKHYEANVQARKTGLIGFRPGSLVMAEYSTASVGASEIVGNAFQSTVDNIMIYPEFVSRLVSGRISFIENTMGPVGMFAVAGVVIKTDLRDYFQLMASISIALMVMNLLPFPVVDGGHIVFFLIEAILKRPLSPAILEGFYRFGFLTLVAFGLFVMYRDLLFVVKL</sequence>
<dbReference type="PANTHER" id="PTHR42837:SF2">
    <property type="entry name" value="MEMBRANE METALLOPROTEASE ARASP2, CHLOROPLASTIC-RELATED"/>
    <property type="match status" value="1"/>
</dbReference>
<comment type="subcellular location">
    <subcellularLocation>
        <location evidence="2">Membrane</location>
        <topology evidence="2">Multi-pass membrane protein</topology>
    </subcellularLocation>
</comment>
<reference evidence="14 15" key="1">
    <citation type="submission" date="2019-10" db="EMBL/GenBank/DDBJ databases">
        <title>Extracellular Electron Transfer in a Candidatus Methanoperedens spp. Enrichment Culture.</title>
        <authorList>
            <person name="Berger S."/>
            <person name="Rangel Shaw D."/>
            <person name="Berben T."/>
            <person name="In 'T Zandt M."/>
            <person name="Frank J."/>
            <person name="Reimann J."/>
            <person name="Jetten M.S.M."/>
            <person name="Welte C.U."/>
        </authorList>
    </citation>
    <scope>NUCLEOTIDE SEQUENCE [LARGE SCALE GENOMIC DNA]</scope>
    <source>
        <strain evidence="14">SB12</strain>
    </source>
</reference>
<dbReference type="GO" id="GO:0006508">
    <property type="term" value="P:proteolysis"/>
    <property type="evidence" value="ECO:0007669"/>
    <property type="project" value="UniProtKB-KW"/>
</dbReference>
<dbReference type="InterPro" id="IPR008915">
    <property type="entry name" value="Peptidase_M50"/>
</dbReference>
<evidence type="ECO:0000256" key="8">
    <source>
        <dbReference type="ARBA" id="ARBA00022989"/>
    </source>
</evidence>
<feature type="domain" description="Peptidase M50" evidence="12">
    <location>
        <begin position="9"/>
        <end position="524"/>
    </location>
</feature>
<keyword evidence="5 11" id="KW-0812">Transmembrane</keyword>
<dbReference type="GO" id="GO:0004222">
    <property type="term" value="F:metalloendopeptidase activity"/>
    <property type="evidence" value="ECO:0007669"/>
    <property type="project" value="InterPro"/>
</dbReference>
<comment type="cofactor">
    <cofactor evidence="1">
        <name>Zn(2+)</name>
        <dbReference type="ChEBI" id="CHEBI:29105"/>
    </cofactor>
</comment>
<dbReference type="AlphaFoldDB" id="A0A833GY29"/>
<keyword evidence="10 11" id="KW-0472">Membrane</keyword>
<keyword evidence="9" id="KW-0482">Metalloprotease</keyword>
<evidence type="ECO:0000256" key="10">
    <source>
        <dbReference type="ARBA" id="ARBA00023136"/>
    </source>
</evidence>
<comment type="caution">
    <text evidence="14">The sequence shown here is derived from an EMBL/GenBank/DDBJ whole genome shotgun (WGS) entry which is preliminary data.</text>
</comment>
<name>A0A833GY29_9LEPT</name>
<accession>A0A833GY29</accession>
<keyword evidence="6" id="KW-0378">Hydrolase</keyword>
<feature type="transmembrane region" description="Helical" evidence="11">
    <location>
        <begin position="514"/>
        <end position="531"/>
    </location>
</feature>
<dbReference type="InterPro" id="IPR041489">
    <property type="entry name" value="PDZ_6"/>
</dbReference>
<evidence type="ECO:0000256" key="7">
    <source>
        <dbReference type="ARBA" id="ARBA00022833"/>
    </source>
</evidence>
<dbReference type="InterPro" id="IPR004387">
    <property type="entry name" value="Pept_M50_Zn"/>
</dbReference>
<organism evidence="14 15">
    <name type="scientific">Leptonema illini</name>
    <dbReference type="NCBI Taxonomy" id="183"/>
    <lineage>
        <taxon>Bacteria</taxon>
        <taxon>Pseudomonadati</taxon>
        <taxon>Spirochaetota</taxon>
        <taxon>Spirochaetia</taxon>
        <taxon>Leptospirales</taxon>
        <taxon>Leptospiraceae</taxon>
        <taxon>Leptonema</taxon>
    </lineage>
</organism>
<feature type="transmembrane region" description="Helical" evidence="11">
    <location>
        <begin position="471"/>
        <end position="502"/>
    </location>
</feature>
<feature type="transmembrane region" description="Helical" evidence="11">
    <location>
        <begin position="441"/>
        <end position="459"/>
    </location>
</feature>
<evidence type="ECO:0000313" key="15">
    <source>
        <dbReference type="Proteomes" id="UP000460298"/>
    </source>
</evidence>
<dbReference type="Gene3D" id="2.30.42.10">
    <property type="match status" value="2"/>
</dbReference>
<dbReference type="Pfam" id="PF17820">
    <property type="entry name" value="PDZ_6"/>
    <property type="match status" value="1"/>
</dbReference>
<evidence type="ECO:0000256" key="4">
    <source>
        <dbReference type="ARBA" id="ARBA00022670"/>
    </source>
</evidence>
<dbReference type="Pfam" id="PF02163">
    <property type="entry name" value="Peptidase_M50"/>
    <property type="match status" value="1"/>
</dbReference>
<dbReference type="EMBL" id="WBUI01000028">
    <property type="protein sequence ID" value="KAB2929628.1"/>
    <property type="molecule type" value="Genomic_DNA"/>
</dbReference>
<dbReference type="Proteomes" id="UP000460298">
    <property type="component" value="Unassembled WGS sequence"/>
</dbReference>
<comment type="similarity">
    <text evidence="3">Belongs to the peptidase M50B family.</text>
</comment>
<feature type="domain" description="PDZ" evidence="13">
    <location>
        <begin position="132"/>
        <end position="180"/>
    </location>
</feature>
<evidence type="ECO:0000259" key="13">
    <source>
        <dbReference type="Pfam" id="PF17820"/>
    </source>
</evidence>
<evidence type="ECO:0000256" key="11">
    <source>
        <dbReference type="SAM" id="Phobius"/>
    </source>
</evidence>
<evidence type="ECO:0000313" key="14">
    <source>
        <dbReference type="EMBL" id="KAB2929628.1"/>
    </source>
</evidence>
<dbReference type="InterPro" id="IPR036034">
    <property type="entry name" value="PDZ_sf"/>
</dbReference>
<keyword evidence="4" id="KW-0645">Protease</keyword>
<keyword evidence="7" id="KW-0862">Zinc</keyword>
<dbReference type="PANTHER" id="PTHR42837">
    <property type="entry name" value="REGULATOR OF SIGMA-E PROTEASE RSEP"/>
    <property type="match status" value="1"/>
</dbReference>
<dbReference type="CDD" id="cd23081">
    <property type="entry name" value="cpPDZ_EcRseP-like"/>
    <property type="match status" value="1"/>
</dbReference>
<dbReference type="SUPFAM" id="SSF50156">
    <property type="entry name" value="PDZ domain-like"/>
    <property type="match status" value="2"/>
</dbReference>
<dbReference type="GO" id="GO:0016020">
    <property type="term" value="C:membrane"/>
    <property type="evidence" value="ECO:0007669"/>
    <property type="project" value="UniProtKB-SubCell"/>
</dbReference>
<gene>
    <name evidence="14" type="ORF">F9K24_19165</name>
</gene>
<dbReference type="CDD" id="cd06163">
    <property type="entry name" value="S2P-M50_PDZ_RseP-like"/>
    <property type="match status" value="1"/>
</dbReference>
<evidence type="ECO:0000256" key="9">
    <source>
        <dbReference type="ARBA" id="ARBA00023049"/>
    </source>
</evidence>
<evidence type="ECO:0000256" key="5">
    <source>
        <dbReference type="ARBA" id="ARBA00022692"/>
    </source>
</evidence>
<evidence type="ECO:0000256" key="6">
    <source>
        <dbReference type="ARBA" id="ARBA00022801"/>
    </source>
</evidence>
<evidence type="ECO:0000256" key="1">
    <source>
        <dbReference type="ARBA" id="ARBA00001947"/>
    </source>
</evidence>
<protein>
    <submittedName>
        <fullName evidence="14">PDZ domain-containing protein</fullName>
    </submittedName>
</protein>
<proteinExistence type="inferred from homology"/>
<evidence type="ECO:0000256" key="3">
    <source>
        <dbReference type="ARBA" id="ARBA00007931"/>
    </source>
</evidence>